<evidence type="ECO:0000313" key="2">
    <source>
        <dbReference type="Proteomes" id="UP001066276"/>
    </source>
</evidence>
<accession>A0AAV7MBW3</accession>
<organism evidence="1 2">
    <name type="scientific">Pleurodeles waltl</name>
    <name type="common">Iberian ribbed newt</name>
    <dbReference type="NCBI Taxonomy" id="8319"/>
    <lineage>
        <taxon>Eukaryota</taxon>
        <taxon>Metazoa</taxon>
        <taxon>Chordata</taxon>
        <taxon>Craniata</taxon>
        <taxon>Vertebrata</taxon>
        <taxon>Euteleostomi</taxon>
        <taxon>Amphibia</taxon>
        <taxon>Batrachia</taxon>
        <taxon>Caudata</taxon>
        <taxon>Salamandroidea</taxon>
        <taxon>Salamandridae</taxon>
        <taxon>Pleurodelinae</taxon>
        <taxon>Pleurodeles</taxon>
    </lineage>
</organism>
<gene>
    <name evidence="1" type="ORF">NDU88_006322</name>
</gene>
<protein>
    <submittedName>
        <fullName evidence="1">Uncharacterized protein</fullName>
    </submittedName>
</protein>
<sequence>MPPTIGRLPLRRCCRQPLTPSAGFLGVAGRRANSVPQPTFSSTQGLTKVSPPLRTRCSCQRPKVSAASQEILASLRCGHHLGSWAPISGCFRRRTGAPQVPGSQFSFTR</sequence>
<comment type="caution">
    <text evidence="1">The sequence shown here is derived from an EMBL/GenBank/DDBJ whole genome shotgun (WGS) entry which is preliminary data.</text>
</comment>
<dbReference type="EMBL" id="JANPWB010000014">
    <property type="protein sequence ID" value="KAJ1101250.1"/>
    <property type="molecule type" value="Genomic_DNA"/>
</dbReference>
<dbReference type="Proteomes" id="UP001066276">
    <property type="component" value="Chromosome 10"/>
</dbReference>
<evidence type="ECO:0000313" key="1">
    <source>
        <dbReference type="EMBL" id="KAJ1101250.1"/>
    </source>
</evidence>
<reference evidence="1" key="1">
    <citation type="journal article" date="2022" name="bioRxiv">
        <title>Sequencing and chromosome-scale assembly of the giantPleurodeles waltlgenome.</title>
        <authorList>
            <person name="Brown T."/>
            <person name="Elewa A."/>
            <person name="Iarovenko S."/>
            <person name="Subramanian E."/>
            <person name="Araus A.J."/>
            <person name="Petzold A."/>
            <person name="Susuki M."/>
            <person name="Suzuki K.-i.T."/>
            <person name="Hayashi T."/>
            <person name="Toyoda A."/>
            <person name="Oliveira C."/>
            <person name="Osipova E."/>
            <person name="Leigh N.D."/>
            <person name="Simon A."/>
            <person name="Yun M.H."/>
        </authorList>
    </citation>
    <scope>NUCLEOTIDE SEQUENCE</scope>
    <source>
        <strain evidence="1">20211129_DDA</strain>
        <tissue evidence="1">Liver</tissue>
    </source>
</reference>
<proteinExistence type="predicted"/>
<keyword evidence="2" id="KW-1185">Reference proteome</keyword>
<name>A0AAV7MBW3_PLEWA</name>
<dbReference type="AlphaFoldDB" id="A0AAV7MBW3"/>